<dbReference type="InterPro" id="IPR006566">
    <property type="entry name" value="FBD"/>
</dbReference>
<name>A0A2H5PSQ5_CITUN</name>
<keyword evidence="3" id="KW-1185">Reference proteome</keyword>
<protein>
    <recommendedName>
        <fullName evidence="1">F-box domain-containing protein</fullName>
    </recommendedName>
</protein>
<dbReference type="Pfam" id="PF00646">
    <property type="entry name" value="F-box"/>
    <property type="match status" value="1"/>
</dbReference>
<dbReference type="InterPro" id="IPR036047">
    <property type="entry name" value="F-box-like_dom_sf"/>
</dbReference>
<gene>
    <name evidence="2" type="ORF">CUMW_163850</name>
</gene>
<dbReference type="SUPFAM" id="SSF52047">
    <property type="entry name" value="RNI-like"/>
    <property type="match status" value="1"/>
</dbReference>
<organism evidence="2 3">
    <name type="scientific">Citrus unshiu</name>
    <name type="common">Satsuma mandarin</name>
    <name type="synonym">Citrus nobilis var. unshiu</name>
    <dbReference type="NCBI Taxonomy" id="55188"/>
    <lineage>
        <taxon>Eukaryota</taxon>
        <taxon>Viridiplantae</taxon>
        <taxon>Streptophyta</taxon>
        <taxon>Embryophyta</taxon>
        <taxon>Tracheophyta</taxon>
        <taxon>Spermatophyta</taxon>
        <taxon>Magnoliopsida</taxon>
        <taxon>eudicotyledons</taxon>
        <taxon>Gunneridae</taxon>
        <taxon>Pentapetalae</taxon>
        <taxon>rosids</taxon>
        <taxon>malvids</taxon>
        <taxon>Sapindales</taxon>
        <taxon>Rutaceae</taxon>
        <taxon>Aurantioideae</taxon>
        <taxon>Citrus</taxon>
    </lineage>
</organism>
<dbReference type="SMART" id="SM00256">
    <property type="entry name" value="FBOX"/>
    <property type="match status" value="1"/>
</dbReference>
<proteinExistence type="predicted"/>
<evidence type="ECO:0000313" key="2">
    <source>
        <dbReference type="EMBL" id="GAY55383.1"/>
    </source>
</evidence>
<dbReference type="STRING" id="55188.A0A2H5PSQ5"/>
<dbReference type="InterPro" id="IPR055411">
    <property type="entry name" value="LRR_FXL15/At3g58940/PEG3-like"/>
</dbReference>
<dbReference type="InterPro" id="IPR050232">
    <property type="entry name" value="FBL13/AtMIF1-like"/>
</dbReference>
<dbReference type="Gene3D" id="1.20.1280.50">
    <property type="match status" value="1"/>
</dbReference>
<evidence type="ECO:0000259" key="1">
    <source>
        <dbReference type="PROSITE" id="PS50181"/>
    </source>
</evidence>
<feature type="domain" description="F-box" evidence="1">
    <location>
        <begin position="70"/>
        <end position="118"/>
    </location>
</feature>
<dbReference type="InterPro" id="IPR053781">
    <property type="entry name" value="F-box_AtFBL13-like"/>
</dbReference>
<dbReference type="PROSITE" id="PS50181">
    <property type="entry name" value="FBOX"/>
    <property type="match status" value="1"/>
</dbReference>
<dbReference type="CDD" id="cd22160">
    <property type="entry name" value="F-box_AtFBL13-like"/>
    <property type="match status" value="1"/>
</dbReference>
<evidence type="ECO:0000313" key="3">
    <source>
        <dbReference type="Proteomes" id="UP000236630"/>
    </source>
</evidence>
<dbReference type="Proteomes" id="UP000236630">
    <property type="component" value="Unassembled WGS sequence"/>
</dbReference>
<comment type="caution">
    <text evidence="2">The sequence shown here is derived from an EMBL/GenBank/DDBJ whole genome shotgun (WGS) entry which is preliminary data.</text>
</comment>
<dbReference type="EMBL" id="BDQV01000118">
    <property type="protein sequence ID" value="GAY55383.1"/>
    <property type="molecule type" value="Genomic_DNA"/>
</dbReference>
<reference evidence="2 3" key="1">
    <citation type="journal article" date="2017" name="Front. Genet.">
        <title>Draft sequencing of the heterozygous diploid genome of Satsuma (Citrus unshiu Marc.) using a hybrid assembly approach.</title>
        <authorList>
            <person name="Shimizu T."/>
            <person name="Tanizawa Y."/>
            <person name="Mochizuki T."/>
            <person name="Nagasaki H."/>
            <person name="Yoshioka T."/>
            <person name="Toyoda A."/>
            <person name="Fujiyama A."/>
            <person name="Kaminuma E."/>
            <person name="Nakamura Y."/>
        </authorList>
    </citation>
    <scope>NUCLEOTIDE SEQUENCE [LARGE SCALE GENOMIC DNA]</scope>
    <source>
        <strain evidence="3">cv. Miyagawa wase</strain>
    </source>
</reference>
<sequence length="486" mass="54983">MRSVHISASLYRCLSIVRAEKPRPGAASNAFGLCDRGVVAGWSSAIIKKARNLIDSGGQSMKSVALKLVHDRISSLPDSVLCKILSFLPTDNAVATSILSSRWRHVWTSLHTLLFDATVCIRQGDFTDATMEMFEMFVISVFLRTAPSNVQKFTLHSYRVSGSGRLKEWVSSAVMRDVRELELNLENQQRLELPESIYSCRSLQVLKLDSDFDIAVPGSGICFPNVKFLRVSLQYPENQLTEKLFASCPSIEEMWLKVYLKYDGPATNFIISSSTLKRFYWTVLVDDYNFAFNNCEHKCIIMAPLIQILHVVDDLMVSYEVHDLQFLQTVNVGIFFPDWSVLNPWEAVQLVNAVLNCKNLTLSSGVILALERANLSVLPSVPQLTHFEVHIGETGWRALPLILTSAPLLEQFVLVKECWVDARDPKFGWMENGCVPQCLAQHVKEIEIQGVEDVEDDVKLLEFFMKHCLVLQTMIIRCKRTVTNKK</sequence>
<dbReference type="PANTHER" id="PTHR31900">
    <property type="entry name" value="F-BOX/RNI SUPERFAMILY PROTEIN-RELATED"/>
    <property type="match status" value="1"/>
</dbReference>
<feature type="non-terminal residue" evidence="2">
    <location>
        <position position="486"/>
    </location>
</feature>
<dbReference type="AlphaFoldDB" id="A0A2H5PSQ5"/>
<dbReference type="Pfam" id="PF24758">
    <property type="entry name" value="LRR_At5g56370"/>
    <property type="match status" value="1"/>
</dbReference>
<dbReference type="SUPFAM" id="SSF81383">
    <property type="entry name" value="F-box domain"/>
    <property type="match status" value="1"/>
</dbReference>
<accession>A0A2H5PSQ5</accession>
<dbReference type="InterPro" id="IPR001810">
    <property type="entry name" value="F-box_dom"/>
</dbReference>
<dbReference type="PANTHER" id="PTHR31900:SF27">
    <property type="entry name" value="FBD DOMAIN-CONTAINING PROTEIN"/>
    <property type="match status" value="1"/>
</dbReference>
<dbReference type="Pfam" id="PF08387">
    <property type="entry name" value="FBD"/>
    <property type="match status" value="1"/>
</dbReference>